<dbReference type="InterPro" id="IPR011029">
    <property type="entry name" value="DEATH-like_dom_sf"/>
</dbReference>
<dbReference type="CDD" id="cd00032">
    <property type="entry name" value="CASc"/>
    <property type="match status" value="1"/>
</dbReference>
<keyword evidence="12" id="KW-1185">Reference proteome</keyword>
<comment type="similarity">
    <text evidence="1 8">Belongs to the peptidase C14A family.</text>
</comment>
<keyword evidence="3" id="KW-0053">Apoptosis</keyword>
<dbReference type="PRINTS" id="PR00376">
    <property type="entry name" value="IL1BCENZYME"/>
</dbReference>
<dbReference type="AlphaFoldDB" id="A0A8X6S696"/>
<dbReference type="PANTHER" id="PTHR47901">
    <property type="entry name" value="CASPASE RECRUITMENT DOMAIN-CONTAINING PROTEIN 18"/>
    <property type="match status" value="1"/>
</dbReference>
<evidence type="ECO:0000256" key="7">
    <source>
        <dbReference type="PIRSR" id="PIRSR038001-1"/>
    </source>
</evidence>
<dbReference type="InterPro" id="IPR033139">
    <property type="entry name" value="Caspase_cys_AS"/>
</dbReference>
<evidence type="ECO:0000256" key="2">
    <source>
        <dbReference type="ARBA" id="ARBA00022670"/>
    </source>
</evidence>
<feature type="domain" description="Caspase family p10" evidence="9">
    <location>
        <begin position="245"/>
        <end position="311"/>
    </location>
</feature>
<proteinExistence type="inferred from homology"/>
<dbReference type="PROSITE" id="PS50207">
    <property type="entry name" value="CASPASE_P10"/>
    <property type="match status" value="1"/>
</dbReference>
<dbReference type="InterPro" id="IPR001309">
    <property type="entry name" value="Pept_C14_p20"/>
</dbReference>
<sequence length="348" mass="40358">MDSEFRNLILKKKEFLKERINLNQLKPYLVKHKIFTNAMLRDIFDSETDCDFFVELTTRGPDAFSKFRQVLKEAGYVKEAETLKANSPSFFKKRLCYKMNSKPIGCCLIINNVDFDYLECRKGSDEDAVALEDLFRKLGYEVTSEKNLTGEKMKISLKKFKEQNKWSFLDSCVLIILSHGDSDGYQDIIYGTDSTYVKKADIYQMFDNTNCKSLQFKPKMFFFQACRGTEEDSGGYVTEATDAAKKVKIPSMSDLLVAHSTLPNHLSYRDLKKGSWFCQDLVQVFSEDYETQDLETMLKTVAQKLENRLSFEHKKQVLHIDNFGFKAAVYFCMDNVADFCCIWNPRNT</sequence>
<dbReference type="InterPro" id="IPR002398">
    <property type="entry name" value="Pept_C14"/>
</dbReference>
<evidence type="ECO:0000256" key="4">
    <source>
        <dbReference type="ARBA" id="ARBA00022801"/>
    </source>
</evidence>
<keyword evidence="6" id="KW-0865">Zymogen</keyword>
<evidence type="ECO:0000313" key="12">
    <source>
        <dbReference type="Proteomes" id="UP000887159"/>
    </source>
</evidence>
<dbReference type="Gene3D" id="1.10.533.10">
    <property type="entry name" value="Death Domain, Fas"/>
    <property type="match status" value="1"/>
</dbReference>
<evidence type="ECO:0000256" key="1">
    <source>
        <dbReference type="ARBA" id="ARBA00010134"/>
    </source>
</evidence>
<evidence type="ECO:0000256" key="3">
    <source>
        <dbReference type="ARBA" id="ARBA00022703"/>
    </source>
</evidence>
<evidence type="ECO:0000256" key="8">
    <source>
        <dbReference type="RuleBase" id="RU003971"/>
    </source>
</evidence>
<dbReference type="SMART" id="SM00115">
    <property type="entry name" value="CASc"/>
    <property type="match status" value="1"/>
</dbReference>
<protein>
    <submittedName>
        <fullName evidence="11">Uncharacterized protein</fullName>
    </submittedName>
</protein>
<keyword evidence="5" id="KW-0788">Thiol protease</keyword>
<dbReference type="GO" id="GO:0004197">
    <property type="term" value="F:cysteine-type endopeptidase activity"/>
    <property type="evidence" value="ECO:0007669"/>
    <property type="project" value="InterPro"/>
</dbReference>
<dbReference type="PROSITE" id="PS01122">
    <property type="entry name" value="CASPASE_CYS"/>
    <property type="match status" value="1"/>
</dbReference>
<feature type="domain" description="Caspase family p20" evidence="10">
    <location>
        <begin position="103"/>
        <end position="230"/>
    </location>
</feature>
<reference evidence="11" key="1">
    <citation type="submission" date="2020-08" db="EMBL/GenBank/DDBJ databases">
        <title>Multicomponent nature underlies the extraordinary mechanical properties of spider dragline silk.</title>
        <authorList>
            <person name="Kono N."/>
            <person name="Nakamura H."/>
            <person name="Mori M."/>
            <person name="Yoshida Y."/>
            <person name="Ohtoshi R."/>
            <person name="Malay A.D."/>
            <person name="Moran D.A.P."/>
            <person name="Tomita M."/>
            <person name="Numata K."/>
            <person name="Arakawa K."/>
        </authorList>
    </citation>
    <scope>NUCLEOTIDE SEQUENCE</scope>
</reference>
<feature type="active site" evidence="7">
    <location>
        <position position="226"/>
    </location>
</feature>
<dbReference type="InterPro" id="IPR002138">
    <property type="entry name" value="Pept_C14_p10"/>
</dbReference>
<dbReference type="InterPro" id="IPR011600">
    <property type="entry name" value="Pept_C14_caspase"/>
</dbReference>
<dbReference type="Gene3D" id="3.40.50.1460">
    <property type="match status" value="1"/>
</dbReference>
<evidence type="ECO:0000256" key="6">
    <source>
        <dbReference type="ARBA" id="ARBA00023145"/>
    </source>
</evidence>
<name>A0A8X6S696_TRICX</name>
<evidence type="ECO:0000256" key="5">
    <source>
        <dbReference type="ARBA" id="ARBA00022807"/>
    </source>
</evidence>
<dbReference type="PANTHER" id="PTHR47901:SF8">
    <property type="entry name" value="CASPASE-3"/>
    <property type="match status" value="1"/>
</dbReference>
<gene>
    <name evidence="11" type="primary">CASP2</name>
    <name evidence="11" type="ORF">TNCV_1356471</name>
</gene>
<feature type="active site" evidence="7">
    <location>
        <position position="179"/>
    </location>
</feature>
<dbReference type="SUPFAM" id="SSF52129">
    <property type="entry name" value="Caspase-like"/>
    <property type="match status" value="1"/>
</dbReference>
<dbReference type="CDD" id="cd01671">
    <property type="entry name" value="CARD"/>
    <property type="match status" value="1"/>
</dbReference>
<dbReference type="PIRSF" id="PIRSF038001">
    <property type="entry name" value="Caspase_ICE"/>
    <property type="match status" value="1"/>
</dbReference>
<comment type="caution">
    <text evidence="11">The sequence shown here is derived from an EMBL/GenBank/DDBJ whole genome shotgun (WGS) entry which is preliminary data.</text>
</comment>
<dbReference type="SUPFAM" id="SSF47986">
    <property type="entry name" value="DEATH domain"/>
    <property type="match status" value="1"/>
</dbReference>
<dbReference type="PROSITE" id="PS50208">
    <property type="entry name" value="CASPASE_P20"/>
    <property type="match status" value="1"/>
</dbReference>
<evidence type="ECO:0000259" key="9">
    <source>
        <dbReference type="PROSITE" id="PS50207"/>
    </source>
</evidence>
<evidence type="ECO:0000313" key="11">
    <source>
        <dbReference type="EMBL" id="GFY08237.1"/>
    </source>
</evidence>
<organism evidence="11 12">
    <name type="scientific">Trichonephila clavipes</name>
    <name type="common">Golden silk orbweaver</name>
    <name type="synonym">Nephila clavipes</name>
    <dbReference type="NCBI Taxonomy" id="2585209"/>
    <lineage>
        <taxon>Eukaryota</taxon>
        <taxon>Metazoa</taxon>
        <taxon>Ecdysozoa</taxon>
        <taxon>Arthropoda</taxon>
        <taxon>Chelicerata</taxon>
        <taxon>Arachnida</taxon>
        <taxon>Araneae</taxon>
        <taxon>Araneomorphae</taxon>
        <taxon>Entelegynae</taxon>
        <taxon>Araneoidea</taxon>
        <taxon>Nephilidae</taxon>
        <taxon>Trichonephila</taxon>
    </lineage>
</organism>
<dbReference type="GO" id="GO:0006915">
    <property type="term" value="P:apoptotic process"/>
    <property type="evidence" value="ECO:0007669"/>
    <property type="project" value="UniProtKB-KW"/>
</dbReference>
<evidence type="ECO:0000259" key="10">
    <source>
        <dbReference type="PROSITE" id="PS50208"/>
    </source>
</evidence>
<dbReference type="EMBL" id="BMAU01021280">
    <property type="protein sequence ID" value="GFY08237.1"/>
    <property type="molecule type" value="Genomic_DNA"/>
</dbReference>
<dbReference type="Pfam" id="PF00656">
    <property type="entry name" value="Peptidase_C14"/>
    <property type="match status" value="1"/>
</dbReference>
<dbReference type="GO" id="GO:0006508">
    <property type="term" value="P:proteolysis"/>
    <property type="evidence" value="ECO:0007669"/>
    <property type="project" value="UniProtKB-KW"/>
</dbReference>
<accession>A0A8X6S696</accession>
<keyword evidence="4" id="KW-0378">Hydrolase</keyword>
<dbReference type="Proteomes" id="UP000887159">
    <property type="component" value="Unassembled WGS sequence"/>
</dbReference>
<dbReference type="InterPro" id="IPR029030">
    <property type="entry name" value="Caspase-like_dom_sf"/>
</dbReference>
<dbReference type="InterPro" id="IPR015917">
    <property type="entry name" value="Pept_C14A"/>
</dbReference>
<keyword evidence="2" id="KW-0645">Protease</keyword>